<keyword evidence="4" id="KW-1185">Reference proteome</keyword>
<dbReference type="EMBL" id="WHUW01000017">
    <property type="protein sequence ID" value="KAF8437907.1"/>
    <property type="molecule type" value="Genomic_DNA"/>
</dbReference>
<reference evidence="3" key="1">
    <citation type="submission" date="2019-10" db="EMBL/GenBank/DDBJ databases">
        <authorList>
            <consortium name="DOE Joint Genome Institute"/>
            <person name="Kuo A."/>
            <person name="Miyauchi S."/>
            <person name="Kiss E."/>
            <person name="Drula E."/>
            <person name="Kohler A."/>
            <person name="Sanchez-Garcia M."/>
            <person name="Andreopoulos B."/>
            <person name="Barry K.W."/>
            <person name="Bonito G."/>
            <person name="Buee M."/>
            <person name="Carver A."/>
            <person name="Chen C."/>
            <person name="Cichocki N."/>
            <person name="Clum A."/>
            <person name="Culley D."/>
            <person name="Crous P.W."/>
            <person name="Fauchery L."/>
            <person name="Girlanda M."/>
            <person name="Hayes R."/>
            <person name="Keri Z."/>
            <person name="LaButti K."/>
            <person name="Lipzen A."/>
            <person name="Lombard V."/>
            <person name="Magnuson J."/>
            <person name="Maillard F."/>
            <person name="Morin E."/>
            <person name="Murat C."/>
            <person name="Nolan M."/>
            <person name="Ohm R."/>
            <person name="Pangilinan J."/>
            <person name="Pereira M."/>
            <person name="Perotto S."/>
            <person name="Peter M."/>
            <person name="Riley R."/>
            <person name="Sitrit Y."/>
            <person name="Stielow B."/>
            <person name="Szollosi G."/>
            <person name="Zifcakova L."/>
            <person name="Stursova M."/>
            <person name="Spatafora J.W."/>
            <person name="Tedersoo L."/>
            <person name="Vaario L.-M."/>
            <person name="Yamada A."/>
            <person name="Yan M."/>
            <person name="Wang P."/>
            <person name="Xu J."/>
            <person name="Bruns T."/>
            <person name="Baldrian P."/>
            <person name="Vilgalys R."/>
            <person name="Henrissat B."/>
            <person name="Grigoriev I.V."/>
            <person name="Hibbett D."/>
            <person name="Nagy L.G."/>
            <person name="Martin F.M."/>
        </authorList>
    </citation>
    <scope>NUCLEOTIDE SEQUENCE</scope>
    <source>
        <strain evidence="3">BED1</strain>
    </source>
</reference>
<keyword evidence="2" id="KW-0812">Transmembrane</keyword>
<evidence type="ECO:0000313" key="3">
    <source>
        <dbReference type="EMBL" id="KAF8437907.1"/>
    </source>
</evidence>
<protein>
    <submittedName>
        <fullName evidence="3">Uncharacterized protein</fullName>
    </submittedName>
</protein>
<feature type="compositionally biased region" description="Polar residues" evidence="1">
    <location>
        <begin position="58"/>
        <end position="72"/>
    </location>
</feature>
<dbReference type="AlphaFoldDB" id="A0AAD4BR90"/>
<feature type="compositionally biased region" description="Gly residues" evidence="1">
    <location>
        <begin position="21"/>
        <end position="34"/>
    </location>
</feature>
<organism evidence="3 4">
    <name type="scientific">Boletus edulis BED1</name>
    <dbReference type="NCBI Taxonomy" id="1328754"/>
    <lineage>
        <taxon>Eukaryota</taxon>
        <taxon>Fungi</taxon>
        <taxon>Dikarya</taxon>
        <taxon>Basidiomycota</taxon>
        <taxon>Agaricomycotina</taxon>
        <taxon>Agaricomycetes</taxon>
        <taxon>Agaricomycetidae</taxon>
        <taxon>Boletales</taxon>
        <taxon>Boletineae</taxon>
        <taxon>Boletaceae</taxon>
        <taxon>Boletoideae</taxon>
        <taxon>Boletus</taxon>
    </lineage>
</organism>
<feature type="transmembrane region" description="Helical" evidence="2">
    <location>
        <begin position="293"/>
        <end position="313"/>
    </location>
</feature>
<evidence type="ECO:0000256" key="2">
    <source>
        <dbReference type="SAM" id="Phobius"/>
    </source>
</evidence>
<feature type="compositionally biased region" description="Low complexity" evidence="1">
    <location>
        <begin position="35"/>
        <end position="57"/>
    </location>
</feature>
<dbReference type="Proteomes" id="UP001194468">
    <property type="component" value="Unassembled WGS sequence"/>
</dbReference>
<accession>A0AAD4BR90</accession>
<comment type="caution">
    <text evidence="3">The sequence shown here is derived from an EMBL/GenBank/DDBJ whole genome shotgun (WGS) entry which is preliminary data.</text>
</comment>
<keyword evidence="2" id="KW-1133">Transmembrane helix</keyword>
<keyword evidence="2" id="KW-0472">Membrane</keyword>
<proteinExistence type="predicted"/>
<name>A0AAD4BR90_BOLED</name>
<evidence type="ECO:0000256" key="1">
    <source>
        <dbReference type="SAM" id="MobiDB-lite"/>
    </source>
</evidence>
<reference evidence="3" key="2">
    <citation type="journal article" date="2020" name="Nat. Commun.">
        <title>Large-scale genome sequencing of mycorrhizal fungi provides insights into the early evolution of symbiotic traits.</title>
        <authorList>
            <person name="Miyauchi S."/>
            <person name="Kiss E."/>
            <person name="Kuo A."/>
            <person name="Drula E."/>
            <person name="Kohler A."/>
            <person name="Sanchez-Garcia M."/>
            <person name="Morin E."/>
            <person name="Andreopoulos B."/>
            <person name="Barry K.W."/>
            <person name="Bonito G."/>
            <person name="Buee M."/>
            <person name="Carver A."/>
            <person name="Chen C."/>
            <person name="Cichocki N."/>
            <person name="Clum A."/>
            <person name="Culley D."/>
            <person name="Crous P.W."/>
            <person name="Fauchery L."/>
            <person name="Girlanda M."/>
            <person name="Hayes R.D."/>
            <person name="Keri Z."/>
            <person name="LaButti K."/>
            <person name="Lipzen A."/>
            <person name="Lombard V."/>
            <person name="Magnuson J."/>
            <person name="Maillard F."/>
            <person name="Murat C."/>
            <person name="Nolan M."/>
            <person name="Ohm R.A."/>
            <person name="Pangilinan J."/>
            <person name="Pereira M.F."/>
            <person name="Perotto S."/>
            <person name="Peter M."/>
            <person name="Pfister S."/>
            <person name="Riley R."/>
            <person name="Sitrit Y."/>
            <person name="Stielow J.B."/>
            <person name="Szollosi G."/>
            <person name="Zifcakova L."/>
            <person name="Stursova M."/>
            <person name="Spatafora J.W."/>
            <person name="Tedersoo L."/>
            <person name="Vaario L.M."/>
            <person name="Yamada A."/>
            <person name="Yan M."/>
            <person name="Wang P."/>
            <person name="Xu J."/>
            <person name="Bruns T."/>
            <person name="Baldrian P."/>
            <person name="Vilgalys R."/>
            <person name="Dunand C."/>
            <person name="Henrissat B."/>
            <person name="Grigoriev I.V."/>
            <person name="Hibbett D."/>
            <person name="Nagy L.G."/>
            <person name="Martin F.M."/>
        </authorList>
    </citation>
    <scope>NUCLEOTIDE SEQUENCE</scope>
    <source>
        <strain evidence="3">BED1</strain>
    </source>
</reference>
<feature type="region of interest" description="Disordered" evidence="1">
    <location>
        <begin position="1"/>
        <end position="72"/>
    </location>
</feature>
<evidence type="ECO:0000313" key="4">
    <source>
        <dbReference type="Proteomes" id="UP001194468"/>
    </source>
</evidence>
<gene>
    <name evidence="3" type="ORF">L210DRAFT_3405278</name>
</gene>
<sequence length="316" mass="32074">MLIPFITSRSKSRHLERRKGGGGGGRGGGDGGDTGESNGSSPSSSKSGSGSSTSGSGRQTSVPLTTTTGSGKTSAIAYGSGGGSRIVIPAGQLFAGRSAGGGARDQIYGTMTYGSGYPGVIGRGVAGRGFPFWYWPVVWGGPGVPTGSYLDAPEYGDSYNTSRVGGPMAEATFVSNSTNTTFHVLSDNSTVSSLISSINANCSSSLSSSSSTSPQPYNTSAPGAPLPEQAIQYYRASSIVLTLDGYNNSATPSSDPNVTDSSLPSGIDTTLLNCLNQTIGLAAPLISGADMRWSTAPSSGSLLGLVWLVLWMVSFR</sequence>